<name>A0A6N2U7Q1_BACOV</name>
<proteinExistence type="predicted"/>
<protein>
    <submittedName>
        <fullName evidence="1">Uncharacterized protein</fullName>
    </submittedName>
</protein>
<gene>
    <name evidence="1" type="ORF">BOLFYP28_00268</name>
</gene>
<organism evidence="1">
    <name type="scientific">Bacteroides ovatus</name>
    <dbReference type="NCBI Taxonomy" id="28116"/>
    <lineage>
        <taxon>Bacteria</taxon>
        <taxon>Pseudomonadati</taxon>
        <taxon>Bacteroidota</taxon>
        <taxon>Bacteroidia</taxon>
        <taxon>Bacteroidales</taxon>
        <taxon>Bacteroidaceae</taxon>
        <taxon>Bacteroides</taxon>
    </lineage>
</organism>
<sequence>MPVLMFTFYSSRVACNIIGMGNCCYILYGRFCKNLMNEVYNGSHAFLYVELYLLGTRYN</sequence>
<reference evidence="1" key="1">
    <citation type="submission" date="2019-11" db="EMBL/GenBank/DDBJ databases">
        <authorList>
            <person name="Feng L."/>
        </authorList>
    </citation>
    <scope>NUCLEOTIDE SEQUENCE</scope>
    <source>
        <strain evidence="1">BovatusLFYP28</strain>
    </source>
</reference>
<accession>A0A6N2U7Q1</accession>
<evidence type="ECO:0000313" key="1">
    <source>
        <dbReference type="EMBL" id="VYT14614.1"/>
    </source>
</evidence>
<dbReference type="AlphaFoldDB" id="A0A6N2U7Q1"/>
<dbReference type="EMBL" id="CACRTD010000028">
    <property type="protein sequence ID" value="VYT14614.1"/>
    <property type="molecule type" value="Genomic_DNA"/>
</dbReference>